<keyword evidence="3 5" id="KW-0808">Transferase</keyword>
<dbReference type="InterPro" id="IPR029044">
    <property type="entry name" value="Nucleotide-diphossugar_trans"/>
</dbReference>
<evidence type="ECO:0000256" key="1">
    <source>
        <dbReference type="ARBA" id="ARBA00006739"/>
    </source>
</evidence>
<dbReference type="RefSeq" id="WP_123210958.1">
    <property type="nucleotide sequence ID" value="NZ_RJVO01000002.1"/>
</dbReference>
<dbReference type="Pfam" id="PF00535">
    <property type="entry name" value="Glycos_transf_2"/>
    <property type="match status" value="1"/>
</dbReference>
<name>A0A3N0VGU3_9GAMM</name>
<organism evidence="5 6">
    <name type="scientific">Stagnimonas aquatica</name>
    <dbReference type="NCBI Taxonomy" id="2689987"/>
    <lineage>
        <taxon>Bacteria</taxon>
        <taxon>Pseudomonadati</taxon>
        <taxon>Pseudomonadota</taxon>
        <taxon>Gammaproteobacteria</taxon>
        <taxon>Nevskiales</taxon>
        <taxon>Nevskiaceae</taxon>
        <taxon>Stagnimonas</taxon>
    </lineage>
</organism>
<keyword evidence="6" id="KW-1185">Reference proteome</keyword>
<comment type="caution">
    <text evidence="5">The sequence shown here is derived from an EMBL/GenBank/DDBJ whole genome shotgun (WGS) entry which is preliminary data.</text>
</comment>
<proteinExistence type="inferred from homology"/>
<dbReference type="PANTHER" id="PTHR43179">
    <property type="entry name" value="RHAMNOSYLTRANSFERASE WBBL"/>
    <property type="match status" value="1"/>
</dbReference>
<dbReference type="SUPFAM" id="SSF53448">
    <property type="entry name" value="Nucleotide-diphospho-sugar transferases"/>
    <property type="match status" value="1"/>
</dbReference>
<protein>
    <submittedName>
        <fullName evidence="5">Glycosyltransferase</fullName>
    </submittedName>
</protein>
<comment type="similarity">
    <text evidence="1">Belongs to the glycosyltransferase 2 family.</text>
</comment>
<dbReference type="GO" id="GO:0016757">
    <property type="term" value="F:glycosyltransferase activity"/>
    <property type="evidence" value="ECO:0007669"/>
    <property type="project" value="UniProtKB-KW"/>
</dbReference>
<feature type="domain" description="Glycosyltransferase 2-like" evidence="4">
    <location>
        <begin position="11"/>
        <end position="122"/>
    </location>
</feature>
<evidence type="ECO:0000313" key="6">
    <source>
        <dbReference type="Proteomes" id="UP000282106"/>
    </source>
</evidence>
<dbReference type="PANTHER" id="PTHR43179:SF12">
    <property type="entry name" value="GALACTOFURANOSYLTRANSFERASE GLFT2"/>
    <property type="match status" value="1"/>
</dbReference>
<evidence type="ECO:0000256" key="3">
    <source>
        <dbReference type="ARBA" id="ARBA00022679"/>
    </source>
</evidence>
<dbReference type="Gene3D" id="3.90.550.10">
    <property type="entry name" value="Spore Coat Polysaccharide Biosynthesis Protein SpsA, Chain A"/>
    <property type="match status" value="1"/>
</dbReference>
<dbReference type="InParanoid" id="A0A3N0VGU3"/>
<gene>
    <name evidence="5" type="ORF">ED208_05955</name>
</gene>
<sequence>MSQAAPAPRISVLIPVYRDWDRLSLCLDALARQTWPAEDFEIIAINNDHRPPPAEFRLPAGVTLLQEPRGHSYAARNAGLALARGEVLAFTDADCQPSPDWLAAGWAALQDSEAGLVGGRIGILVEQPGLVADYDSVFAFPQERYVSQGTSVTANLFVRRRVFESVGPFNADLQSSGDFELCRRAGEGGHRLIYSAEALVLHPARENLDALLRKNRRVAGGFRRREFELRGRGTWEVVKDLRVMLRPRPRYWWRMLAGHEKTGHLPVSRRVGVVAICILLYYHFALSVLRKPPSKDQH</sequence>
<reference evidence="5 6" key="1">
    <citation type="submission" date="2018-10" db="EMBL/GenBank/DDBJ databases">
        <authorList>
            <person name="Chen W.-M."/>
        </authorList>
    </citation>
    <scope>NUCLEOTIDE SEQUENCE [LARGE SCALE GENOMIC DNA]</scope>
    <source>
        <strain evidence="5 6">THS-13</strain>
    </source>
</reference>
<dbReference type="InterPro" id="IPR001173">
    <property type="entry name" value="Glyco_trans_2-like"/>
</dbReference>
<keyword evidence="2" id="KW-0328">Glycosyltransferase</keyword>
<accession>A0A3N0VGU3</accession>
<dbReference type="AlphaFoldDB" id="A0A3N0VGU3"/>
<evidence type="ECO:0000259" key="4">
    <source>
        <dbReference type="Pfam" id="PF00535"/>
    </source>
</evidence>
<evidence type="ECO:0000256" key="2">
    <source>
        <dbReference type="ARBA" id="ARBA00022676"/>
    </source>
</evidence>
<evidence type="ECO:0000313" key="5">
    <source>
        <dbReference type="EMBL" id="ROH91914.1"/>
    </source>
</evidence>
<dbReference type="Proteomes" id="UP000282106">
    <property type="component" value="Unassembled WGS sequence"/>
</dbReference>
<dbReference type="EMBL" id="RJVO01000002">
    <property type="protein sequence ID" value="ROH91914.1"/>
    <property type="molecule type" value="Genomic_DNA"/>
</dbReference>